<proteinExistence type="predicted"/>
<dbReference type="Proteomes" id="UP001054837">
    <property type="component" value="Unassembled WGS sequence"/>
</dbReference>
<keyword evidence="3" id="KW-1185">Reference proteome</keyword>
<feature type="transmembrane region" description="Helical" evidence="1">
    <location>
        <begin position="20"/>
        <end position="42"/>
    </location>
</feature>
<dbReference type="AlphaFoldDB" id="A0AAV4UUI2"/>
<protein>
    <submittedName>
        <fullName evidence="2">Uncharacterized protein</fullName>
    </submittedName>
</protein>
<organism evidence="2 3">
    <name type="scientific">Caerostris darwini</name>
    <dbReference type="NCBI Taxonomy" id="1538125"/>
    <lineage>
        <taxon>Eukaryota</taxon>
        <taxon>Metazoa</taxon>
        <taxon>Ecdysozoa</taxon>
        <taxon>Arthropoda</taxon>
        <taxon>Chelicerata</taxon>
        <taxon>Arachnida</taxon>
        <taxon>Araneae</taxon>
        <taxon>Araneomorphae</taxon>
        <taxon>Entelegynae</taxon>
        <taxon>Araneoidea</taxon>
        <taxon>Araneidae</taxon>
        <taxon>Caerostris</taxon>
    </lineage>
</organism>
<evidence type="ECO:0000313" key="3">
    <source>
        <dbReference type="Proteomes" id="UP001054837"/>
    </source>
</evidence>
<keyword evidence="1" id="KW-0472">Membrane</keyword>
<evidence type="ECO:0000256" key="1">
    <source>
        <dbReference type="SAM" id="Phobius"/>
    </source>
</evidence>
<dbReference type="EMBL" id="BPLQ01011974">
    <property type="protein sequence ID" value="GIY61717.1"/>
    <property type="molecule type" value="Genomic_DNA"/>
</dbReference>
<gene>
    <name evidence="2" type="ORF">CDAR_36521</name>
</gene>
<accession>A0AAV4UUI2</accession>
<sequence length="88" mass="10143">MRDRGLQRRCNVIETNSDAVPIRIILVILRDSSVLVLIISAIDQNYSLKTHPTSRWMSDYANQSLKSRPRYFGVGPNMIYYQFPSSHA</sequence>
<keyword evidence="1" id="KW-1133">Transmembrane helix</keyword>
<keyword evidence="1" id="KW-0812">Transmembrane</keyword>
<comment type="caution">
    <text evidence="2">The sequence shown here is derived from an EMBL/GenBank/DDBJ whole genome shotgun (WGS) entry which is preliminary data.</text>
</comment>
<name>A0AAV4UUI2_9ARAC</name>
<evidence type="ECO:0000313" key="2">
    <source>
        <dbReference type="EMBL" id="GIY61717.1"/>
    </source>
</evidence>
<reference evidence="2 3" key="1">
    <citation type="submission" date="2021-06" db="EMBL/GenBank/DDBJ databases">
        <title>Caerostris darwini draft genome.</title>
        <authorList>
            <person name="Kono N."/>
            <person name="Arakawa K."/>
        </authorList>
    </citation>
    <scope>NUCLEOTIDE SEQUENCE [LARGE SCALE GENOMIC DNA]</scope>
</reference>